<dbReference type="OrthoDB" id="276546at2759"/>
<dbReference type="GO" id="GO:0010181">
    <property type="term" value="F:FMN binding"/>
    <property type="evidence" value="ECO:0007669"/>
    <property type="project" value="InterPro"/>
</dbReference>
<dbReference type="InterPro" id="IPR045247">
    <property type="entry name" value="Oye-like"/>
</dbReference>
<dbReference type="PANTHER" id="PTHR22893">
    <property type="entry name" value="NADH OXIDOREDUCTASE-RELATED"/>
    <property type="match status" value="1"/>
</dbReference>
<dbReference type="Proteomes" id="UP000274922">
    <property type="component" value="Unassembled WGS sequence"/>
</dbReference>
<dbReference type="InterPro" id="IPR013785">
    <property type="entry name" value="Aldolase_TIM"/>
</dbReference>
<evidence type="ECO:0000313" key="4">
    <source>
        <dbReference type="Proteomes" id="UP000274922"/>
    </source>
</evidence>
<dbReference type="SUPFAM" id="SSF51395">
    <property type="entry name" value="FMN-linked oxidoreductases"/>
    <property type="match status" value="1"/>
</dbReference>
<dbReference type="EMBL" id="ML014193">
    <property type="protein sequence ID" value="RKP00904.1"/>
    <property type="molecule type" value="Genomic_DNA"/>
</dbReference>
<dbReference type="Pfam" id="PF00724">
    <property type="entry name" value="Oxidored_FMN"/>
    <property type="match status" value="1"/>
</dbReference>
<proteinExistence type="predicted"/>
<gene>
    <name evidence="3" type="ORF">CXG81DRAFT_26392</name>
</gene>
<accession>A0A4P9X6S8</accession>
<sequence>MSNKLLEPSQGLPDPADDPSPLFQPLTIGRFQLKHRIVMAPLTRLRADGPNGIPNALMAEYYAQRATDGGLIIAEAAPIDRIGRSHHACGAIDTDEAAHGWKRVTDAVHARGGVIACQLWQCGRQASREANGDQTPIAPSAIQAEGHPAPRAIEHDEYPDLVQRYVDAAKRAINIANFDLVEIHNANGYILDQHLASFVNQRDDEFGGPDLENRMRFPYQVVEGVVRAVGADRTGLRLSPFGVFGDIDDADRIKTYGTFMQRVAPLNLAYIHLVEPVPGHPQPHEGNTLPLSLETLREHYYPKGVIIGCGGYTPQRAVDAVRSRGIDAAAFGRWYISNPDIVYRIRNKLPFNAYHRETFYLVNDPKGYTDYDFADKTAKDAVAKVLASTEPTAKATAVKG</sequence>
<evidence type="ECO:0000259" key="2">
    <source>
        <dbReference type="Pfam" id="PF00724"/>
    </source>
</evidence>
<dbReference type="GO" id="GO:0016491">
    <property type="term" value="F:oxidoreductase activity"/>
    <property type="evidence" value="ECO:0007669"/>
    <property type="project" value="InterPro"/>
</dbReference>
<dbReference type="STRING" id="1555241.A0A4P9X6S8"/>
<keyword evidence="4" id="KW-1185">Reference proteome</keyword>
<dbReference type="InterPro" id="IPR001155">
    <property type="entry name" value="OxRdtase_FMN_N"/>
</dbReference>
<name>A0A4P9X6S8_9FUNG</name>
<feature type="domain" description="NADH:flavin oxidoreductase/NADH oxidase N-terminal" evidence="2">
    <location>
        <begin position="22"/>
        <end position="350"/>
    </location>
</feature>
<evidence type="ECO:0000256" key="1">
    <source>
        <dbReference type="SAM" id="MobiDB-lite"/>
    </source>
</evidence>
<evidence type="ECO:0000313" key="3">
    <source>
        <dbReference type="EMBL" id="RKP00904.1"/>
    </source>
</evidence>
<dbReference type="AlphaFoldDB" id="A0A4P9X6S8"/>
<protein>
    <recommendedName>
        <fullName evidence="2">NADH:flavin oxidoreductase/NADH oxidase N-terminal domain-containing protein</fullName>
    </recommendedName>
</protein>
<organism evidence="3 4">
    <name type="scientific">Caulochytrium protostelioides</name>
    <dbReference type="NCBI Taxonomy" id="1555241"/>
    <lineage>
        <taxon>Eukaryota</taxon>
        <taxon>Fungi</taxon>
        <taxon>Fungi incertae sedis</taxon>
        <taxon>Chytridiomycota</taxon>
        <taxon>Chytridiomycota incertae sedis</taxon>
        <taxon>Chytridiomycetes</taxon>
        <taxon>Caulochytriales</taxon>
        <taxon>Caulochytriaceae</taxon>
        <taxon>Caulochytrium</taxon>
    </lineage>
</organism>
<reference evidence="4" key="1">
    <citation type="journal article" date="2018" name="Nat. Microbiol.">
        <title>Leveraging single-cell genomics to expand the fungal tree of life.</title>
        <authorList>
            <person name="Ahrendt S.R."/>
            <person name="Quandt C.A."/>
            <person name="Ciobanu D."/>
            <person name="Clum A."/>
            <person name="Salamov A."/>
            <person name="Andreopoulos B."/>
            <person name="Cheng J.F."/>
            <person name="Woyke T."/>
            <person name="Pelin A."/>
            <person name="Henrissat B."/>
            <person name="Reynolds N.K."/>
            <person name="Benny G.L."/>
            <person name="Smith M.E."/>
            <person name="James T.Y."/>
            <person name="Grigoriev I.V."/>
        </authorList>
    </citation>
    <scope>NUCLEOTIDE SEQUENCE [LARGE SCALE GENOMIC DNA]</scope>
    <source>
        <strain evidence="4">ATCC 52028</strain>
    </source>
</reference>
<dbReference type="CDD" id="cd02933">
    <property type="entry name" value="OYE_like_FMN"/>
    <property type="match status" value="1"/>
</dbReference>
<feature type="region of interest" description="Disordered" evidence="1">
    <location>
        <begin position="1"/>
        <end position="21"/>
    </location>
</feature>
<dbReference type="Gene3D" id="3.20.20.70">
    <property type="entry name" value="Aldolase class I"/>
    <property type="match status" value="1"/>
</dbReference>
<dbReference type="PANTHER" id="PTHR22893:SF91">
    <property type="entry name" value="NADPH DEHYDROGENASE 2-RELATED"/>
    <property type="match status" value="1"/>
</dbReference>